<evidence type="ECO:0000313" key="6">
    <source>
        <dbReference type="Proteomes" id="UP000054537"/>
    </source>
</evidence>
<feature type="domain" description="DUF7507" evidence="4">
    <location>
        <begin position="1492"/>
        <end position="1575"/>
    </location>
</feature>
<dbReference type="PANTHER" id="PTHR34819">
    <property type="entry name" value="LARGE CYSTEINE-RICH PERIPLASMIC PROTEIN OMCB"/>
    <property type="match status" value="1"/>
</dbReference>
<dbReference type="InterPro" id="IPR001434">
    <property type="entry name" value="OmcB-like_DUF11"/>
</dbReference>
<feature type="domain" description="DUF7507" evidence="4">
    <location>
        <begin position="1361"/>
        <end position="1461"/>
    </location>
</feature>
<organism evidence="5 6">
    <name type="scientific">Actinoplanes utahensis</name>
    <dbReference type="NCBI Taxonomy" id="1869"/>
    <lineage>
        <taxon>Bacteria</taxon>
        <taxon>Bacillati</taxon>
        <taxon>Actinomycetota</taxon>
        <taxon>Actinomycetes</taxon>
        <taxon>Micromonosporales</taxon>
        <taxon>Micromonosporaceae</taxon>
        <taxon>Actinoplanes</taxon>
    </lineage>
</organism>
<gene>
    <name evidence="5" type="ORF">MB27_01410</name>
</gene>
<protein>
    <recommendedName>
        <fullName evidence="7">Gram-positive cocci surface proteins LPxTG domain-containing protein</fullName>
    </recommendedName>
</protein>
<dbReference type="Pfam" id="PF24346">
    <property type="entry name" value="DUF7507"/>
    <property type="match status" value="7"/>
</dbReference>
<evidence type="ECO:0000256" key="2">
    <source>
        <dbReference type="SAM" id="Phobius"/>
    </source>
</evidence>
<dbReference type="OrthoDB" id="3404609at2"/>
<dbReference type="eggNOG" id="COG1361">
    <property type="taxonomic scope" value="Bacteria"/>
</dbReference>
<feature type="domain" description="DUF7507" evidence="4">
    <location>
        <begin position="1845"/>
        <end position="1923"/>
    </location>
</feature>
<dbReference type="Gene3D" id="2.60.40.740">
    <property type="match status" value="1"/>
</dbReference>
<dbReference type="PANTHER" id="PTHR34819:SF3">
    <property type="entry name" value="CELL SURFACE PROTEIN"/>
    <property type="match status" value="1"/>
</dbReference>
<evidence type="ECO:0000256" key="1">
    <source>
        <dbReference type="SAM" id="MobiDB-lite"/>
    </source>
</evidence>
<dbReference type="STRING" id="1869.MB27_01410"/>
<feature type="domain" description="DUF7507" evidence="4">
    <location>
        <begin position="1248"/>
        <end position="1339"/>
    </location>
</feature>
<name>A0A0A6XGT2_ACTUT</name>
<feature type="domain" description="DUF11" evidence="3">
    <location>
        <begin position="489"/>
        <end position="610"/>
    </location>
</feature>
<accession>A0A0A6XGT2</accession>
<feature type="domain" description="DUF7507" evidence="4">
    <location>
        <begin position="1711"/>
        <end position="1810"/>
    </location>
</feature>
<feature type="domain" description="DUF7507" evidence="4">
    <location>
        <begin position="1140"/>
        <end position="1223"/>
    </location>
</feature>
<comment type="caution">
    <text evidence="5">The sequence shown here is derived from an EMBL/GenBank/DDBJ whole genome shotgun (WGS) entry which is preliminary data.</text>
</comment>
<keyword evidence="2" id="KW-0472">Membrane</keyword>
<dbReference type="RefSeq" id="WP_043521760.1">
    <property type="nucleotide sequence ID" value="NZ_BAABKU010000007.1"/>
</dbReference>
<dbReference type="InterPro" id="IPR013783">
    <property type="entry name" value="Ig-like_fold"/>
</dbReference>
<feature type="transmembrane region" description="Helical" evidence="2">
    <location>
        <begin position="1989"/>
        <end position="2010"/>
    </location>
</feature>
<dbReference type="InterPro" id="IPR051172">
    <property type="entry name" value="Chlamydia_OmcB"/>
</dbReference>
<feature type="domain" description="DUF11" evidence="3">
    <location>
        <begin position="357"/>
        <end position="481"/>
    </location>
</feature>
<dbReference type="GO" id="GO:0005975">
    <property type="term" value="P:carbohydrate metabolic process"/>
    <property type="evidence" value="ECO:0007669"/>
    <property type="project" value="UniProtKB-ARBA"/>
</dbReference>
<dbReference type="EMBL" id="JRTT01000001">
    <property type="protein sequence ID" value="KHD79282.1"/>
    <property type="molecule type" value="Genomic_DNA"/>
</dbReference>
<dbReference type="InterPro" id="IPR047589">
    <property type="entry name" value="DUF11_rpt"/>
</dbReference>
<keyword evidence="6" id="KW-1185">Reference proteome</keyword>
<reference evidence="5 6" key="1">
    <citation type="submission" date="2014-10" db="EMBL/GenBank/DDBJ databases">
        <title>Draft genome sequence of Actinoplanes utahensis NRRL 12052.</title>
        <authorList>
            <person name="Velasco-Bucheli B."/>
            <person name="del Cerro C."/>
            <person name="Hormigo D."/>
            <person name="Garcia J.L."/>
            <person name="Acebal C."/>
            <person name="Arroyo M."/>
            <person name="de la Mata I."/>
        </authorList>
    </citation>
    <scope>NUCLEOTIDE SEQUENCE [LARGE SCALE GENOMIC DNA]</scope>
    <source>
        <strain evidence="5 6">NRRL 12052</strain>
    </source>
</reference>
<dbReference type="eggNOG" id="COG3291">
    <property type="taxonomic scope" value="Bacteria"/>
</dbReference>
<feature type="domain" description="DUF11" evidence="3">
    <location>
        <begin position="884"/>
        <end position="999"/>
    </location>
</feature>
<dbReference type="NCBIfam" id="TIGR01451">
    <property type="entry name" value="B_ant_repeat"/>
    <property type="match status" value="4"/>
</dbReference>
<dbReference type="Pfam" id="PF01345">
    <property type="entry name" value="DUF11"/>
    <property type="match status" value="6"/>
</dbReference>
<evidence type="ECO:0000259" key="3">
    <source>
        <dbReference type="Pfam" id="PF01345"/>
    </source>
</evidence>
<sequence length="2022" mass="204268">MTAVARAGVLALLATLCYVLPITLSRPPDARAATVCATPVKIANGDFEAPVIPANTMVLEPEADMGGWKTNAPDKLFEHWREVRQGFTAGQGNQFVELNANFVSAVYQDLTTTEGQTLRWELKHRGRLGDDTMIVKIGPPHAPVQQGGQIKDGSAAWGTWSRNYTVPSGQTTTRFWFESISAAQNKPTYGNFLDAISFGSEPCLTTTAGVSGGGAANVGDVLTYTVATSNRGGNPAKNAVLSDDLPAGTTFVPGSIRSITGSSSATVSDGTDTDTGEYDPATRTVRVRTGVGAGASTGGSIPVGESRAFSYQVRVTSAAASTTLANEATATFFNDLTNANQTSVSTSAGTTVAAAADLGITAVVRAPGIMAGQAAATDLTVTNTGPDDANTVQVTSVVPYGLYGVAATTPLGTCTATPTAPAGPTNVSCAIPVLARGATTTVAITGTVVPQATPAAQATLTASVTSATYEVNQADNGTSVSAAVSTSTDLKVVQTYTPANPVPGDTITYTATVTNQGPSQARDILLTDPIAYTSNFVGAEIGTTPSPTPCTYTAAIGTVECAVPDMMPGTTTTVTIVVALPFPGTGTVNNAVSVSSSTPERNVADNNHSVWKTGTPEADVGVKLVLGANRAKPGDVVPFTLTVTNTGPWPATNVSFNTIVPVGFTVNRQASQYCTAGACTLPAVFKGDVIEIKGTTTVGPNVAAGLLSASTTVISPTSDPNPANDTSTVTFTIDLEADLRVTQTLTNTTPGETGLVAGHTVRGRVVVHNDGATRAEGLVLRQAVPAGRPIPFVTTSTGDGENCAYQGSGTPGSSNHDGGIYVCTRPSLAVGAGWTVTFDGVSLSRGYSGGVFTRTATISATTPDPDAADNTVTTTEPVERRSELRLTKTTVTAGPVVQTDDVEFLITVTNNGPSDAANVLVREEPQAGLVIVSGSGATGGSSYDSGALTWTIPNLAHNGTASVRVHGIAQGSGTLVDTSRIVASDSTDPVSTNNSASDSIVADPAAPALALSVTATAVPGAGGFSQGDVITYQYTVANTGNLDATGVTLTASRTGAGSGACNGGTLDAGQSVMCPAVTHQVTAAEASAAVPISNVATLVGQTAANILPVTFASVTTVSPLTAPNESLVVVVTATVSDPARQHGAAKDDLIHYDYQITNNGTVTMTDVRLTDPTVGPLGCAPIASLPPGATDTCSTPSGSRYQVTQNDIDGGTPVRNNAAVSGRNGLDVLHSFGPYHADVTVAAPDPAIVVTVVPAPSRTPVRKTDTIAYEYRVENKGNVTVGTVEVTDSRVTGVTCPATIAPNVIGVCRTRVAQPYTVAQQDIDDGGSVHNDAVVTATGVAPLSPTVHVDAGASVPVAAAAPALSLTHTVTVPPGGVVRGDVLSVVYRVENTGNVTMNGVTVADPLSGAVACPATPLPPAGDLTCPAAPYTVTQAGVDGPGPITGTARAQGRGPGQTALTDYGTDPISVAVAAGTTELSVSGSAVVTPPDHRNAVEPGDRVGFEYLVTNAGTVTMEQITAVDSLTGVVSCPLDRLAPAAQMYCTARDTYTVTAADIKAGAEIVAEAQVTANGPGRPAKTFGPARAVVAVLVPEPSLRVTTTPTGLSSPDGQAVPGDRISFRHDVVNAGNQPISGIDVTSELSGPVACPGARLATREAMTCTSGPYPVTEEDLDSGDGLAGDITVVGQAPLETTPRTFGPFPVRVGLVTAAPALRLAMTATVAVRMRALTASTGNLIAYRYTVTNSGNVTVRDIAVADARAVAVTCAATRLAPGAATTCAATRDYEVTQADVDAGGPVTATAVASGAHGTTARSVTSNTAEAAVPVAAPAPALNASQTAAWTDTDGDGRLSTRDQVVSSLKVTNKGNVTLVNIRVTGLPAAVTCTPNRAAPGETVPCVSAVYHLTDEEVARGRHTFSAQVAGDLIDSDAPPAEATAPSTVVVPARRPTPSPTATTPRIPSPSTSPTGSPAPSSSPTPGAGDVPITGGPSLPIALAGVALITIGSTLLLITYRLRTRRTVTRLN</sequence>
<keyword evidence="2" id="KW-1133">Transmembrane helix</keyword>
<feature type="compositionally biased region" description="Low complexity" evidence="1">
    <location>
        <begin position="1935"/>
        <end position="1979"/>
    </location>
</feature>
<dbReference type="InterPro" id="IPR055354">
    <property type="entry name" value="DUF7507"/>
</dbReference>
<evidence type="ECO:0008006" key="7">
    <source>
        <dbReference type="Google" id="ProtNLM"/>
    </source>
</evidence>
<feature type="domain" description="DUF11" evidence="3">
    <location>
        <begin position="215"/>
        <end position="344"/>
    </location>
</feature>
<feature type="domain" description="DUF11" evidence="3">
    <location>
        <begin position="619"/>
        <end position="730"/>
    </location>
</feature>
<feature type="domain" description="DUF7507" evidence="4">
    <location>
        <begin position="1007"/>
        <end position="1103"/>
    </location>
</feature>
<proteinExistence type="predicted"/>
<dbReference type="Gene3D" id="2.60.40.10">
    <property type="entry name" value="Immunoglobulins"/>
    <property type="match status" value="1"/>
</dbReference>
<feature type="domain" description="DUF11" evidence="3">
    <location>
        <begin position="738"/>
        <end position="875"/>
    </location>
</feature>
<feature type="region of interest" description="Disordered" evidence="1">
    <location>
        <begin position="1925"/>
        <end position="1983"/>
    </location>
</feature>
<evidence type="ECO:0000259" key="4">
    <source>
        <dbReference type="Pfam" id="PF24346"/>
    </source>
</evidence>
<dbReference type="Proteomes" id="UP000054537">
    <property type="component" value="Unassembled WGS sequence"/>
</dbReference>
<keyword evidence="2" id="KW-0812">Transmembrane</keyword>
<evidence type="ECO:0000313" key="5">
    <source>
        <dbReference type="EMBL" id="KHD79282.1"/>
    </source>
</evidence>